<name>A0A3B0ZFW9_9ZZZZ</name>
<evidence type="ECO:0000313" key="1">
    <source>
        <dbReference type="EMBL" id="VAW85189.1"/>
    </source>
</evidence>
<sequence>MNNSQHIIAKAVFDISFSTENEAFTQQTVLSTFVSDELMAEVDDVFNDFSDSHSVLKISHLEVDLGVVPYQNYQAEITIRLRKQLSARLRELQAITKTRGDGEDVLSMDREFSELETLHYFMRYGYFPWYSPVHSVDVMQRRFMQVVESQREDLIGLLASMISVDNALENLAEVLPLEGLIMIARQLLHREFDTVLKIFMQLLDYQISQGCFKRVSRQNREACLRDLWSGMIAVLLYDNGSRRNTATVISAFLMRCVGENRSEFEKIRIELLQSGVNDVSKMARLLGSPTSDRNELNQNRVIYISNLICVLDCRDAVKLRQLWLSLLSDDPERVSEILRHIAFYTSCRNQVIEQFNETMLYEWFVITNAHQVEYILFCQLCFVSVASHQGHNEKQAYSYFWDYALRYCACCEPTRFDRSQFFYNLFHKEDLFDQNKSKFFLFQFFNENNRFVQYQNDLKVVLNRLQHEAERPVSESSAENENFDAITLSEYMASGNTTDLKKISAQWSFILETHAVLLLHLVRVYGCKTEIRETFIRTLSSYQLRDLVGLLVPVSKEFVHDIITLFSSASSSDSFSEVNRPSASCNEHSLWGFTLDFILVECGSRFNKKEYCSSLLRETAAHNNGSYRDLLVIIQSWFLTLAERHGVTQELLSIINELVEEFPQVSPCKPTITSVSEASVLRQLDAVDVALINNMFIENAQSLFRDFASDYVAHTNKNEAELKKLFALLCKKHSLAVSPYVISLINAMASCLGKEKREKIQFEALMFSCRYLSSDVYITPEAFIRLLANHLIVWSGSDVVPFYARVILQLNQASADQRVAQEVIKNLSTLVLPQLNKMPSPPPRLTEPSLFDGTTVYIKNAGQVLLTPYFPVLFERLGLIEHGQFIDEEARARAVHALQYLVDGTGELPEYMMVLNKLICGVESGRLVAKGVLISDVEKKLIDGLLAAAIENWQGLGNTSIDGLRESFLKREGKLQFKDNQWYLVVESRSYDMLLDRLPWSYSTIKHAWMPHVIHVEWR</sequence>
<dbReference type="Pfam" id="PF19268">
    <property type="entry name" value="CIS_TMP"/>
    <property type="match status" value="2"/>
</dbReference>
<dbReference type="InterPro" id="IPR045538">
    <property type="entry name" value="CIS_TMP"/>
</dbReference>
<proteinExistence type="predicted"/>
<protein>
    <submittedName>
        <fullName evidence="1">Uncharacterized protein</fullName>
    </submittedName>
</protein>
<dbReference type="AlphaFoldDB" id="A0A3B0ZFW9"/>
<dbReference type="EMBL" id="UOFO01000061">
    <property type="protein sequence ID" value="VAW85189.1"/>
    <property type="molecule type" value="Genomic_DNA"/>
</dbReference>
<organism evidence="1">
    <name type="scientific">hydrothermal vent metagenome</name>
    <dbReference type="NCBI Taxonomy" id="652676"/>
    <lineage>
        <taxon>unclassified sequences</taxon>
        <taxon>metagenomes</taxon>
        <taxon>ecological metagenomes</taxon>
    </lineage>
</organism>
<gene>
    <name evidence="1" type="ORF">MNBD_GAMMA16-1530</name>
</gene>
<accession>A0A3B0ZFW9</accession>
<reference evidence="1" key="1">
    <citation type="submission" date="2018-06" db="EMBL/GenBank/DDBJ databases">
        <authorList>
            <person name="Zhirakovskaya E."/>
        </authorList>
    </citation>
    <scope>NUCLEOTIDE SEQUENCE</scope>
</reference>